<evidence type="ECO:0000256" key="1">
    <source>
        <dbReference type="ARBA" id="ARBA00001933"/>
    </source>
</evidence>
<dbReference type="Proteomes" id="UP001250932">
    <property type="component" value="Unassembled WGS sequence"/>
</dbReference>
<reference evidence="6 7" key="1">
    <citation type="journal article" date="2023" name="ISME J.">
        <title>Cultivation and genomic characterization of novel and ubiquitous marine nitrite-oxidizing bacteria from the Nitrospirales.</title>
        <authorList>
            <person name="Mueller A.J."/>
            <person name="Daebeler A."/>
            <person name="Herbold C.W."/>
            <person name="Kirkegaard R.H."/>
            <person name="Daims H."/>
        </authorList>
    </citation>
    <scope>NUCLEOTIDE SEQUENCE [LARGE SCALE GENOMIC DNA]</scope>
    <source>
        <strain evidence="6 7">EB</strain>
    </source>
</reference>
<dbReference type="Pfam" id="PF01168">
    <property type="entry name" value="Ala_racemase_N"/>
    <property type="match status" value="1"/>
</dbReference>
<dbReference type="PANTHER" id="PTHR30511">
    <property type="entry name" value="ALANINE RACEMASE"/>
    <property type="match status" value="1"/>
</dbReference>
<dbReference type="Gene3D" id="2.40.37.10">
    <property type="entry name" value="Lyase, Ornithine Decarboxylase, Chain A, domain 1"/>
    <property type="match status" value="1"/>
</dbReference>
<keyword evidence="2 4" id="KW-0663">Pyridoxal phosphate</keyword>
<dbReference type="CDD" id="cd00430">
    <property type="entry name" value="PLPDE_III_AR"/>
    <property type="match status" value="1"/>
</dbReference>
<comment type="cofactor">
    <cofactor evidence="1 4">
        <name>pyridoxal 5'-phosphate</name>
        <dbReference type="ChEBI" id="CHEBI:597326"/>
    </cofactor>
</comment>
<dbReference type="InterPro" id="IPR029066">
    <property type="entry name" value="PLP-binding_barrel"/>
</dbReference>
<evidence type="ECO:0000259" key="5">
    <source>
        <dbReference type="SMART" id="SM01005"/>
    </source>
</evidence>
<dbReference type="SUPFAM" id="SSF51419">
    <property type="entry name" value="PLP-binding barrel"/>
    <property type="match status" value="1"/>
</dbReference>
<dbReference type="InterPro" id="IPR001608">
    <property type="entry name" value="Ala_racemase_N"/>
</dbReference>
<dbReference type="Gene3D" id="3.20.20.10">
    <property type="entry name" value="Alanine racemase"/>
    <property type="match status" value="1"/>
</dbReference>
<dbReference type="SUPFAM" id="SSF50621">
    <property type="entry name" value="Alanine racemase C-terminal domain-like"/>
    <property type="match status" value="1"/>
</dbReference>
<dbReference type="EC" id="5.1.1.1" evidence="4"/>
<dbReference type="EMBL" id="JAQOUE010000001">
    <property type="protein sequence ID" value="MDT7041410.1"/>
    <property type="molecule type" value="Genomic_DNA"/>
</dbReference>
<evidence type="ECO:0000313" key="7">
    <source>
        <dbReference type="Proteomes" id="UP001250932"/>
    </source>
</evidence>
<evidence type="ECO:0000313" key="6">
    <source>
        <dbReference type="EMBL" id="MDT7041410.1"/>
    </source>
</evidence>
<protein>
    <recommendedName>
        <fullName evidence="4">Alanine racemase</fullName>
        <ecNumber evidence="4">5.1.1.1</ecNumber>
    </recommendedName>
</protein>
<comment type="caution">
    <text evidence="6">The sequence shown here is derived from an EMBL/GenBank/DDBJ whole genome shotgun (WGS) entry which is preliminary data.</text>
</comment>
<dbReference type="PROSITE" id="PS00395">
    <property type="entry name" value="ALANINE_RACEMASE"/>
    <property type="match status" value="1"/>
</dbReference>
<evidence type="ECO:0000256" key="3">
    <source>
        <dbReference type="ARBA" id="ARBA00023235"/>
    </source>
</evidence>
<dbReference type="GO" id="GO:0008784">
    <property type="term" value="F:alanine racemase activity"/>
    <property type="evidence" value="ECO:0007669"/>
    <property type="project" value="UniProtKB-EC"/>
</dbReference>
<sequence length="387" mass="41699">MTASLSLFPPPVSSYLSPTTAIIHLHALAHNLSALRTFLAPRCEILAVVKADGYGHGSIVIAKTLAQLGITKFGVATIQEGVALREAGLTGSIIVLGATFSWQLPDLIHYQLTPVISDADTAHQFAKELSPDQTPYPVHIKVDTGMRRLGLSPDALTSLLDSPLFQGSLVLESLMTHLADADSVDPAFTHYQLDQFQSMVDQLRLKGIMIPSLHAANTAGIVAHPQSHLDMVRPGLLLYGYQPVLPFATALDLKPVLSLVTKLAQTKSVGAGEPLSYNGIFRTARPSQIGILPIGYAHGYHRRLSNQGKVLIGNTRVPIVGRICMDMTLIDITDVPNAKVGDEVVLLGTQGKESISATDIAQWQDSIPYEVLCSIGPRVNRKYEPLS</sequence>
<dbReference type="SMART" id="SM01005">
    <property type="entry name" value="Ala_racemase_C"/>
    <property type="match status" value="1"/>
</dbReference>
<dbReference type="RefSeq" id="WP_313831764.1">
    <property type="nucleotide sequence ID" value="NZ_JAQOUE010000001.1"/>
</dbReference>
<evidence type="ECO:0000256" key="2">
    <source>
        <dbReference type="ARBA" id="ARBA00022898"/>
    </source>
</evidence>
<accession>A0ABU3K4T2</accession>
<keyword evidence="3 4" id="KW-0413">Isomerase</keyword>
<dbReference type="PANTHER" id="PTHR30511:SF0">
    <property type="entry name" value="ALANINE RACEMASE, CATABOLIC-RELATED"/>
    <property type="match status" value="1"/>
</dbReference>
<feature type="binding site" evidence="4">
    <location>
        <position position="325"/>
    </location>
    <ligand>
        <name>substrate</name>
    </ligand>
</feature>
<comment type="function">
    <text evidence="4">Catalyzes the interconversion of L-alanine and D-alanine. May also act on other amino acids.</text>
</comment>
<dbReference type="InterPro" id="IPR000821">
    <property type="entry name" value="Ala_racemase"/>
</dbReference>
<evidence type="ECO:0000256" key="4">
    <source>
        <dbReference type="HAMAP-Rule" id="MF_01201"/>
    </source>
</evidence>
<dbReference type="HAMAP" id="MF_01201">
    <property type="entry name" value="Ala_racemase"/>
    <property type="match status" value="1"/>
</dbReference>
<dbReference type="PRINTS" id="PR00992">
    <property type="entry name" value="ALARACEMASE"/>
</dbReference>
<gene>
    <name evidence="6" type="primary">alr</name>
    <name evidence="6" type="ORF">PPG34_03560</name>
</gene>
<feature type="active site" description="Proton acceptor; specific for L-alanine" evidence="4">
    <location>
        <position position="277"/>
    </location>
</feature>
<feature type="binding site" evidence="4">
    <location>
        <position position="148"/>
    </location>
    <ligand>
        <name>substrate</name>
    </ligand>
</feature>
<keyword evidence="7" id="KW-1185">Reference proteome</keyword>
<dbReference type="InterPro" id="IPR009006">
    <property type="entry name" value="Ala_racemase/Decarboxylase_C"/>
</dbReference>
<feature type="modified residue" description="N6-(pyridoxal phosphate)lysine" evidence="4">
    <location>
        <position position="50"/>
    </location>
</feature>
<dbReference type="InterPro" id="IPR011079">
    <property type="entry name" value="Ala_racemase_C"/>
</dbReference>
<dbReference type="NCBIfam" id="TIGR00492">
    <property type="entry name" value="alr"/>
    <property type="match status" value="1"/>
</dbReference>
<comment type="pathway">
    <text evidence="4">Amino-acid biosynthesis; D-alanine biosynthesis; D-alanine from L-alanine: step 1/1.</text>
</comment>
<comment type="catalytic activity">
    <reaction evidence="4">
        <text>L-alanine = D-alanine</text>
        <dbReference type="Rhea" id="RHEA:20249"/>
        <dbReference type="ChEBI" id="CHEBI:57416"/>
        <dbReference type="ChEBI" id="CHEBI:57972"/>
        <dbReference type="EC" id="5.1.1.1"/>
    </reaction>
</comment>
<feature type="domain" description="Alanine racemase C-terminal" evidence="5">
    <location>
        <begin position="256"/>
        <end position="384"/>
    </location>
</feature>
<proteinExistence type="inferred from homology"/>
<organism evidence="6 7">
    <name type="scientific">Candidatus Nitronereus thalassa</name>
    <dbReference type="NCBI Taxonomy" id="3020898"/>
    <lineage>
        <taxon>Bacteria</taxon>
        <taxon>Pseudomonadati</taxon>
        <taxon>Nitrospirota</taxon>
        <taxon>Nitrospiria</taxon>
        <taxon>Nitrospirales</taxon>
        <taxon>Nitrospiraceae</taxon>
        <taxon>Candidatus Nitronereus</taxon>
    </lineage>
</organism>
<comment type="similarity">
    <text evidence="4">Belongs to the alanine racemase family.</text>
</comment>
<feature type="active site" description="Proton acceptor; specific for D-alanine" evidence="4">
    <location>
        <position position="50"/>
    </location>
</feature>
<dbReference type="Pfam" id="PF00842">
    <property type="entry name" value="Ala_racemase_C"/>
    <property type="match status" value="1"/>
</dbReference>
<name>A0ABU3K4T2_9BACT</name>
<dbReference type="InterPro" id="IPR020622">
    <property type="entry name" value="Ala_racemase_pyridoxalP-BS"/>
</dbReference>